<protein>
    <submittedName>
        <fullName evidence="2">Fumarylacetoacetate hydrolase family protein</fullName>
    </submittedName>
</protein>
<proteinExistence type="predicted"/>
<evidence type="ECO:0000313" key="2">
    <source>
        <dbReference type="EMBL" id="MEI9404834.1"/>
    </source>
</evidence>
<evidence type="ECO:0000259" key="1">
    <source>
        <dbReference type="Pfam" id="PF01557"/>
    </source>
</evidence>
<dbReference type="InterPro" id="IPR036663">
    <property type="entry name" value="Fumarylacetoacetase_C_sf"/>
</dbReference>
<dbReference type="Proteomes" id="UP001366503">
    <property type="component" value="Unassembled WGS sequence"/>
</dbReference>
<gene>
    <name evidence="2" type="ORF">O7A05_22110</name>
</gene>
<sequence length="321" mass="34987">MKLVTFVVGNGVTHIGAVVEDRIIDLSAARPDADWSSSMLALIESGNEGLDAARETVASSADSRHRLLLEDVKLLAPLPVPAQIRDFSVFPGHIRRAPSGMARIAARRRGDLAALETIRPLEAVPEIYRQQPIYYFTNRFSVVGPGADIPWPRYSKIMDFELEFAAVIGRKGRDIAKEDAAKHIFGYLIYNDFSARDTQNVEMQGMLGPAKGKSFDHGNAMGPWLVTADEVPDPQNLAMSVSVNGEVWAKGNSRDMLHGFADMIAYVSKDETLYSGEIFGSGTMGNGCGLEMDRYLADGDIVTLKVEGLGELSNRVVTPAL</sequence>
<organism evidence="2 3">
    <name type="scientific">Mesorhizobium argentiipisi</name>
    <dbReference type="NCBI Taxonomy" id="3015175"/>
    <lineage>
        <taxon>Bacteria</taxon>
        <taxon>Pseudomonadati</taxon>
        <taxon>Pseudomonadota</taxon>
        <taxon>Alphaproteobacteria</taxon>
        <taxon>Hyphomicrobiales</taxon>
        <taxon>Phyllobacteriaceae</taxon>
        <taxon>Mesorhizobium</taxon>
    </lineage>
</organism>
<dbReference type="Pfam" id="PF01557">
    <property type="entry name" value="FAA_hydrolase"/>
    <property type="match status" value="1"/>
</dbReference>
<evidence type="ECO:0000313" key="3">
    <source>
        <dbReference type="Proteomes" id="UP001366503"/>
    </source>
</evidence>
<keyword evidence="2" id="KW-0378">Hydrolase</keyword>
<dbReference type="InterPro" id="IPR011234">
    <property type="entry name" value="Fumarylacetoacetase-like_C"/>
</dbReference>
<dbReference type="RefSeq" id="WP_337095080.1">
    <property type="nucleotide sequence ID" value="NZ_JAPYKO010000017.1"/>
</dbReference>
<dbReference type="EMBL" id="JAPYKO010000017">
    <property type="protein sequence ID" value="MEI9404834.1"/>
    <property type="molecule type" value="Genomic_DNA"/>
</dbReference>
<dbReference type="PANTHER" id="PTHR43211:SF1">
    <property type="entry name" value="BLL6422 PROTEIN"/>
    <property type="match status" value="1"/>
</dbReference>
<dbReference type="PANTHER" id="PTHR43211">
    <property type="entry name" value="FUMARYLACETOACETATE HYDROLASE"/>
    <property type="match status" value="1"/>
</dbReference>
<keyword evidence="3" id="KW-1185">Reference proteome</keyword>
<dbReference type="Gene3D" id="3.90.850.10">
    <property type="entry name" value="Fumarylacetoacetase-like, C-terminal domain"/>
    <property type="match status" value="1"/>
</dbReference>
<feature type="domain" description="Fumarylacetoacetase-like C-terminal" evidence="1">
    <location>
        <begin position="123"/>
        <end position="317"/>
    </location>
</feature>
<accession>A0ABU8KGJ4</accession>
<name>A0ABU8KGJ4_9HYPH</name>
<dbReference type="SUPFAM" id="SSF56529">
    <property type="entry name" value="FAH"/>
    <property type="match status" value="1"/>
</dbReference>
<dbReference type="GO" id="GO:0016787">
    <property type="term" value="F:hydrolase activity"/>
    <property type="evidence" value="ECO:0007669"/>
    <property type="project" value="UniProtKB-KW"/>
</dbReference>
<comment type="caution">
    <text evidence="2">The sequence shown here is derived from an EMBL/GenBank/DDBJ whole genome shotgun (WGS) entry which is preliminary data.</text>
</comment>
<reference evidence="2 3" key="1">
    <citation type="submission" date="2022-12" db="EMBL/GenBank/DDBJ databases">
        <authorList>
            <person name="Muema E."/>
        </authorList>
    </citation>
    <scope>NUCLEOTIDE SEQUENCE [LARGE SCALE GENOMIC DNA]</scope>
    <source>
        <strain evidence="3">1330</strain>
    </source>
</reference>